<evidence type="ECO:0000313" key="5">
    <source>
        <dbReference type="EMBL" id="KAI1883143.1"/>
    </source>
</evidence>
<evidence type="ECO:0000256" key="2">
    <source>
        <dbReference type="ARBA" id="ARBA00022737"/>
    </source>
</evidence>
<dbReference type="PANTHER" id="PTHR31450">
    <property type="entry name" value="LEUCINE-RICH REPEAT-CONTAINING PROTEIN 19 LRRC19 FAMILY MEMBER"/>
    <property type="match status" value="1"/>
</dbReference>
<dbReference type="Proteomes" id="UP000829720">
    <property type="component" value="Unassembled WGS sequence"/>
</dbReference>
<evidence type="ECO:0000256" key="1">
    <source>
        <dbReference type="ARBA" id="ARBA00022614"/>
    </source>
</evidence>
<keyword evidence="6" id="KW-1185">Reference proteome</keyword>
<keyword evidence="2" id="KW-0677">Repeat</keyword>
<dbReference type="SMART" id="SM00369">
    <property type="entry name" value="LRR_TYP"/>
    <property type="match status" value="4"/>
</dbReference>
<gene>
    <name evidence="5" type="ORF">AGOR_G00242190</name>
</gene>
<feature type="transmembrane region" description="Helical" evidence="4">
    <location>
        <begin position="241"/>
        <end position="262"/>
    </location>
</feature>
<sequence length="442" mass="47599">MVLPTTSREAISMMSLEKSLGVALCLWGVAVGIAPQKLGPCVFSATEPAFNCSGQKLTEVPAEIWVNVTVLDLSQNALNLTHPSTLMALRRLEQLSLLNLSGSYLPLLDRNMLAGLRSLRVLDLSACRLAEIRPGAFKAFSRLHTLMLGDNRLHDPLPDAFQDLKGLTYLDLHGNHHLGVAPPAWFKGAAQMIWPGTPQGSDVRDVSGGAPSFHRKLLIKDNNSSTVKAPSEDTPAQTNTWLYLIAALVTVLSITGLIVLAVKCKLFHRYLASYHHRLLYEGEVSSQCSRAELGVGLGPEPSGHGPRGRACPRELDDDDDGFIEDNYIQASEKERAQREAEEEEVEDSDDDIQFTIGTPALVACCLSDMVKLAVVVGDGELCVGSGQRAVSTPQQLASPSTACALRACELSADTIAPAPLSYAGLVTEDNKLQLAGDQLQRG</sequence>
<keyword evidence="4" id="KW-1133">Transmembrane helix</keyword>
<evidence type="ECO:0000313" key="6">
    <source>
        <dbReference type="Proteomes" id="UP000829720"/>
    </source>
</evidence>
<keyword evidence="4" id="KW-0472">Membrane</keyword>
<protein>
    <submittedName>
        <fullName evidence="5">Uncharacterized protein</fullName>
    </submittedName>
</protein>
<dbReference type="SUPFAM" id="SSF52058">
    <property type="entry name" value="L domain-like"/>
    <property type="match status" value="1"/>
</dbReference>
<dbReference type="Pfam" id="PF13855">
    <property type="entry name" value="LRR_8"/>
    <property type="match status" value="1"/>
</dbReference>
<reference evidence="5" key="1">
    <citation type="submission" date="2021-01" db="EMBL/GenBank/DDBJ databases">
        <authorList>
            <person name="Zahm M."/>
            <person name="Roques C."/>
            <person name="Cabau C."/>
            <person name="Klopp C."/>
            <person name="Donnadieu C."/>
            <person name="Jouanno E."/>
            <person name="Lampietro C."/>
            <person name="Louis A."/>
            <person name="Herpin A."/>
            <person name="Echchiki A."/>
            <person name="Berthelot C."/>
            <person name="Parey E."/>
            <person name="Roest-Crollius H."/>
            <person name="Braasch I."/>
            <person name="Postlethwait J."/>
            <person name="Bobe J."/>
            <person name="Montfort J."/>
            <person name="Bouchez O."/>
            <person name="Begum T."/>
            <person name="Mejri S."/>
            <person name="Adams A."/>
            <person name="Chen W.-J."/>
            <person name="Guiguen Y."/>
        </authorList>
    </citation>
    <scope>NUCLEOTIDE SEQUENCE</scope>
    <source>
        <tissue evidence="5">Blood</tissue>
    </source>
</reference>
<dbReference type="InterPro" id="IPR001611">
    <property type="entry name" value="Leu-rich_rpt"/>
</dbReference>
<accession>A0A8T3CDZ7</accession>
<organism evidence="5 6">
    <name type="scientific">Albula goreensis</name>
    <dbReference type="NCBI Taxonomy" id="1534307"/>
    <lineage>
        <taxon>Eukaryota</taxon>
        <taxon>Metazoa</taxon>
        <taxon>Chordata</taxon>
        <taxon>Craniata</taxon>
        <taxon>Vertebrata</taxon>
        <taxon>Euteleostomi</taxon>
        <taxon>Actinopterygii</taxon>
        <taxon>Neopterygii</taxon>
        <taxon>Teleostei</taxon>
        <taxon>Albuliformes</taxon>
        <taxon>Albulidae</taxon>
        <taxon>Albula</taxon>
    </lineage>
</organism>
<dbReference type="EMBL" id="JAERUA010000024">
    <property type="protein sequence ID" value="KAI1883143.1"/>
    <property type="molecule type" value="Genomic_DNA"/>
</dbReference>
<keyword evidence="4" id="KW-0812">Transmembrane</keyword>
<dbReference type="AlphaFoldDB" id="A0A8T3CDZ7"/>
<dbReference type="InterPro" id="IPR003591">
    <property type="entry name" value="Leu-rich_rpt_typical-subtyp"/>
</dbReference>
<proteinExistence type="predicted"/>
<keyword evidence="1" id="KW-0433">Leucine-rich repeat</keyword>
<dbReference type="Pfam" id="PF15176">
    <property type="entry name" value="LRR19-TM"/>
    <property type="match status" value="1"/>
</dbReference>
<evidence type="ECO:0000256" key="3">
    <source>
        <dbReference type="SAM" id="MobiDB-lite"/>
    </source>
</evidence>
<comment type="caution">
    <text evidence="5">The sequence shown here is derived from an EMBL/GenBank/DDBJ whole genome shotgun (WGS) entry which is preliminary data.</text>
</comment>
<dbReference type="PANTHER" id="PTHR31450:SF3">
    <property type="entry name" value="TYPE III ENDOSOME MEMBRANE PROTEIN TEMP"/>
    <property type="match status" value="1"/>
</dbReference>
<dbReference type="Gene3D" id="3.80.10.10">
    <property type="entry name" value="Ribonuclease Inhibitor"/>
    <property type="match status" value="1"/>
</dbReference>
<feature type="region of interest" description="Disordered" evidence="3">
    <location>
        <begin position="296"/>
        <end position="316"/>
    </location>
</feature>
<dbReference type="OrthoDB" id="676979at2759"/>
<evidence type="ECO:0000256" key="4">
    <source>
        <dbReference type="SAM" id="Phobius"/>
    </source>
</evidence>
<name>A0A8T3CDZ7_9TELE</name>
<dbReference type="InterPro" id="IPR032675">
    <property type="entry name" value="LRR_dom_sf"/>
</dbReference>